<evidence type="ECO:0008006" key="3">
    <source>
        <dbReference type="Google" id="ProtNLM"/>
    </source>
</evidence>
<evidence type="ECO:0000313" key="1">
    <source>
        <dbReference type="EMBL" id="MDN0077102.1"/>
    </source>
</evidence>
<gene>
    <name evidence="1" type="ORF">QU481_19845</name>
</gene>
<proteinExistence type="predicted"/>
<accession>A0ABT7XTH1</accession>
<name>A0ABT7XTH1_9NEIS</name>
<keyword evidence="2" id="KW-1185">Reference proteome</keyword>
<reference evidence="1" key="1">
    <citation type="submission" date="2023-06" db="EMBL/GenBank/DDBJ databases">
        <authorList>
            <person name="Zhang S."/>
        </authorList>
    </citation>
    <scope>NUCLEOTIDE SEQUENCE</scope>
    <source>
        <strain evidence="1">SG2303</strain>
    </source>
</reference>
<dbReference type="RefSeq" id="WP_289831734.1">
    <property type="nucleotide sequence ID" value="NZ_JAUEDK010000053.1"/>
</dbReference>
<organism evidence="1 2">
    <name type="scientific">Crenobacter oryzisoli</name>
    <dbReference type="NCBI Taxonomy" id="3056844"/>
    <lineage>
        <taxon>Bacteria</taxon>
        <taxon>Pseudomonadati</taxon>
        <taxon>Pseudomonadota</taxon>
        <taxon>Betaproteobacteria</taxon>
        <taxon>Neisseriales</taxon>
        <taxon>Neisseriaceae</taxon>
        <taxon>Crenobacter</taxon>
    </lineage>
</organism>
<dbReference type="EMBL" id="JAUEDK010000053">
    <property type="protein sequence ID" value="MDN0077102.1"/>
    <property type="molecule type" value="Genomic_DNA"/>
</dbReference>
<evidence type="ECO:0000313" key="2">
    <source>
        <dbReference type="Proteomes" id="UP001168540"/>
    </source>
</evidence>
<sequence>MSVALVWLPDLWGRFTDLPEFVLIGAPHTSNWGFLLTLGTCFALRAKIYWLGKDSLFRGVLGPVMR</sequence>
<comment type="caution">
    <text evidence="1">The sequence shown here is derived from an EMBL/GenBank/DDBJ whole genome shotgun (WGS) entry which is preliminary data.</text>
</comment>
<protein>
    <recommendedName>
        <fullName evidence="3">Acyltransferase</fullName>
    </recommendedName>
</protein>
<dbReference type="Proteomes" id="UP001168540">
    <property type="component" value="Unassembled WGS sequence"/>
</dbReference>